<dbReference type="EMBL" id="PVZC01000008">
    <property type="protein sequence ID" value="PRX96181.1"/>
    <property type="molecule type" value="Genomic_DNA"/>
</dbReference>
<sequence>MAAQHPDRRPGGPADEADEDGRDRPLADRRSPGSAPPGDEPDFAEEDTPSRTDPPDQMDEDPEDSAAEPPTRA</sequence>
<comment type="caution">
    <text evidence="2">The sequence shown here is derived from an EMBL/GenBank/DDBJ whole genome shotgun (WGS) entry which is preliminary data.</text>
</comment>
<evidence type="ECO:0000256" key="1">
    <source>
        <dbReference type="SAM" id="MobiDB-lite"/>
    </source>
</evidence>
<feature type="compositionally biased region" description="Acidic residues" evidence="1">
    <location>
        <begin position="56"/>
        <end position="66"/>
    </location>
</feature>
<dbReference type="AlphaFoldDB" id="A0A2T0PXC5"/>
<evidence type="ECO:0000313" key="3">
    <source>
        <dbReference type="Proteomes" id="UP000237846"/>
    </source>
</evidence>
<proteinExistence type="predicted"/>
<organism evidence="2 3">
    <name type="scientific">Allonocardiopsis opalescens</name>
    <dbReference type="NCBI Taxonomy" id="1144618"/>
    <lineage>
        <taxon>Bacteria</taxon>
        <taxon>Bacillati</taxon>
        <taxon>Actinomycetota</taxon>
        <taxon>Actinomycetes</taxon>
        <taxon>Streptosporangiales</taxon>
        <taxon>Allonocardiopsis</taxon>
    </lineage>
</organism>
<protein>
    <submittedName>
        <fullName evidence="2">Uncharacterized protein</fullName>
    </submittedName>
</protein>
<gene>
    <name evidence="2" type="ORF">CLV72_108187</name>
</gene>
<evidence type="ECO:0000313" key="2">
    <source>
        <dbReference type="EMBL" id="PRX96181.1"/>
    </source>
</evidence>
<feature type="compositionally biased region" description="Basic and acidic residues" evidence="1">
    <location>
        <begin position="1"/>
        <end position="10"/>
    </location>
</feature>
<reference evidence="2 3" key="1">
    <citation type="submission" date="2018-03" db="EMBL/GenBank/DDBJ databases">
        <title>Genomic Encyclopedia of Archaeal and Bacterial Type Strains, Phase II (KMG-II): from individual species to whole genera.</title>
        <authorList>
            <person name="Goeker M."/>
        </authorList>
    </citation>
    <scope>NUCLEOTIDE SEQUENCE [LARGE SCALE GENOMIC DNA]</scope>
    <source>
        <strain evidence="2 3">DSM 45601</strain>
    </source>
</reference>
<keyword evidence="3" id="KW-1185">Reference proteome</keyword>
<feature type="region of interest" description="Disordered" evidence="1">
    <location>
        <begin position="1"/>
        <end position="73"/>
    </location>
</feature>
<name>A0A2T0PXC5_9ACTN</name>
<accession>A0A2T0PXC5</accession>
<dbReference type="RefSeq" id="WP_106250882.1">
    <property type="nucleotide sequence ID" value="NZ_PVZC01000008.1"/>
</dbReference>
<feature type="compositionally biased region" description="Basic and acidic residues" evidence="1">
    <location>
        <begin position="21"/>
        <end position="31"/>
    </location>
</feature>
<dbReference type="Proteomes" id="UP000237846">
    <property type="component" value="Unassembled WGS sequence"/>
</dbReference>